<dbReference type="GO" id="GO:0006412">
    <property type="term" value="P:translation"/>
    <property type="evidence" value="ECO:0007669"/>
    <property type="project" value="InterPro"/>
</dbReference>
<dbReference type="HAMAP" id="MF_01367">
    <property type="entry name" value="Ribosomal_uL14"/>
    <property type="match status" value="1"/>
</dbReference>
<dbReference type="InterPro" id="IPR000218">
    <property type="entry name" value="Ribosomal_uL14"/>
</dbReference>
<keyword evidence="3" id="KW-0809">Transit peptide</keyword>
<dbReference type="SMART" id="SM01374">
    <property type="entry name" value="Ribosomal_L14"/>
    <property type="match status" value="1"/>
</dbReference>
<comment type="subcellular location">
    <subcellularLocation>
        <location evidence="1">Mitochondrion</location>
    </subcellularLocation>
</comment>
<evidence type="ECO:0000313" key="10">
    <source>
        <dbReference type="Proteomes" id="UP001186944"/>
    </source>
</evidence>
<dbReference type="Gene3D" id="2.40.150.20">
    <property type="entry name" value="Ribosomal protein L14"/>
    <property type="match status" value="1"/>
</dbReference>
<evidence type="ECO:0000256" key="1">
    <source>
        <dbReference type="ARBA" id="ARBA00004173"/>
    </source>
</evidence>
<dbReference type="AlphaFoldDB" id="A0AA88Y201"/>
<evidence type="ECO:0000256" key="6">
    <source>
        <dbReference type="ARBA" id="ARBA00023274"/>
    </source>
</evidence>
<organism evidence="9 10">
    <name type="scientific">Pinctada imbricata</name>
    <name type="common">Atlantic pearl-oyster</name>
    <name type="synonym">Pinctada martensii</name>
    <dbReference type="NCBI Taxonomy" id="66713"/>
    <lineage>
        <taxon>Eukaryota</taxon>
        <taxon>Metazoa</taxon>
        <taxon>Spiralia</taxon>
        <taxon>Lophotrochozoa</taxon>
        <taxon>Mollusca</taxon>
        <taxon>Bivalvia</taxon>
        <taxon>Autobranchia</taxon>
        <taxon>Pteriomorphia</taxon>
        <taxon>Pterioida</taxon>
        <taxon>Pterioidea</taxon>
        <taxon>Pteriidae</taxon>
        <taxon>Pinctada</taxon>
    </lineage>
</organism>
<dbReference type="PANTHER" id="PTHR21037:SF3">
    <property type="entry name" value="LARGE RIBOSOMAL SUBUNIT PROTEIN UL14M"/>
    <property type="match status" value="1"/>
</dbReference>
<dbReference type="FunFam" id="2.40.150.20:FF:000018">
    <property type="entry name" value="Ribosomal protein L14, putative"/>
    <property type="match status" value="1"/>
</dbReference>
<dbReference type="GO" id="GO:0005840">
    <property type="term" value="C:ribosome"/>
    <property type="evidence" value="ECO:0007669"/>
    <property type="project" value="UniProtKB-KW"/>
</dbReference>
<dbReference type="Pfam" id="PF00238">
    <property type="entry name" value="Ribosomal_L14"/>
    <property type="match status" value="1"/>
</dbReference>
<dbReference type="GO" id="GO:0005739">
    <property type="term" value="C:mitochondrion"/>
    <property type="evidence" value="ECO:0007669"/>
    <property type="project" value="UniProtKB-SubCell"/>
</dbReference>
<keyword evidence="10" id="KW-1185">Reference proteome</keyword>
<dbReference type="PANTHER" id="PTHR21037">
    <property type="entry name" value="39S RIBOSOMAL PROTEIN L14, MITOCHONDRIAL"/>
    <property type="match status" value="1"/>
</dbReference>
<evidence type="ECO:0000256" key="7">
    <source>
        <dbReference type="ARBA" id="ARBA00040118"/>
    </source>
</evidence>
<dbReference type="EMBL" id="VSWD01000009">
    <property type="protein sequence ID" value="KAK3092339.1"/>
    <property type="molecule type" value="Genomic_DNA"/>
</dbReference>
<keyword evidence="6" id="KW-0687">Ribonucleoprotein</keyword>
<name>A0AA88Y201_PINIB</name>
<dbReference type="InterPro" id="IPR036853">
    <property type="entry name" value="Ribosomal_uL14_sf"/>
</dbReference>
<reference evidence="9" key="1">
    <citation type="submission" date="2019-08" db="EMBL/GenBank/DDBJ databases">
        <title>The improved chromosome-level genome for the pearl oyster Pinctada fucata martensii using PacBio sequencing and Hi-C.</title>
        <authorList>
            <person name="Zheng Z."/>
        </authorList>
    </citation>
    <scope>NUCLEOTIDE SEQUENCE</scope>
    <source>
        <strain evidence="9">ZZ-2019</strain>
        <tissue evidence="9">Adductor muscle</tissue>
    </source>
</reference>
<proteinExistence type="inferred from homology"/>
<sequence>NFSTTAPLFELRLLSRVNVVDNSKIGRTAAATGRPVKIIHVYNKTGVAKLGDKVLVAIEREKRKGYIVGCKQKQNPMVPKFDANNIVLIDDGGLPLGTRIKVPVPSALRKRATPEFLKVLSLAPRFI</sequence>
<feature type="non-terminal residue" evidence="9">
    <location>
        <position position="1"/>
    </location>
</feature>
<dbReference type="SUPFAM" id="SSF50193">
    <property type="entry name" value="Ribosomal protein L14"/>
    <property type="match status" value="1"/>
</dbReference>
<keyword evidence="5" id="KW-0496">Mitochondrion</keyword>
<dbReference type="GO" id="GO:1990904">
    <property type="term" value="C:ribonucleoprotein complex"/>
    <property type="evidence" value="ECO:0007669"/>
    <property type="project" value="UniProtKB-KW"/>
</dbReference>
<dbReference type="GO" id="GO:0003735">
    <property type="term" value="F:structural constituent of ribosome"/>
    <property type="evidence" value="ECO:0007669"/>
    <property type="project" value="InterPro"/>
</dbReference>
<evidence type="ECO:0000256" key="4">
    <source>
        <dbReference type="ARBA" id="ARBA00022980"/>
    </source>
</evidence>
<evidence type="ECO:0000313" key="9">
    <source>
        <dbReference type="EMBL" id="KAK3092339.1"/>
    </source>
</evidence>
<comment type="caution">
    <text evidence="9">The sequence shown here is derived from an EMBL/GenBank/DDBJ whole genome shotgun (WGS) entry which is preliminary data.</text>
</comment>
<evidence type="ECO:0000256" key="5">
    <source>
        <dbReference type="ARBA" id="ARBA00023128"/>
    </source>
</evidence>
<accession>A0AA88Y201</accession>
<dbReference type="CDD" id="cd00337">
    <property type="entry name" value="Ribosomal_uL14"/>
    <property type="match status" value="1"/>
</dbReference>
<dbReference type="Proteomes" id="UP001186944">
    <property type="component" value="Unassembled WGS sequence"/>
</dbReference>
<protein>
    <recommendedName>
        <fullName evidence="7">Large ribosomal subunit protein uL14m</fullName>
    </recommendedName>
    <alternativeName>
        <fullName evidence="8">39S ribosomal protein L14, mitochondrial</fullName>
    </alternativeName>
</protein>
<comment type="similarity">
    <text evidence="2">Belongs to the universal ribosomal protein uL14 family.</text>
</comment>
<gene>
    <name evidence="9" type="ORF">FSP39_001533</name>
</gene>
<evidence type="ECO:0000256" key="3">
    <source>
        <dbReference type="ARBA" id="ARBA00022946"/>
    </source>
</evidence>
<evidence type="ECO:0000256" key="2">
    <source>
        <dbReference type="ARBA" id="ARBA00010745"/>
    </source>
</evidence>
<keyword evidence="4" id="KW-0689">Ribosomal protein</keyword>
<evidence type="ECO:0000256" key="8">
    <source>
        <dbReference type="ARBA" id="ARBA00042938"/>
    </source>
</evidence>